<dbReference type="InterPro" id="IPR000073">
    <property type="entry name" value="AB_hydrolase_1"/>
</dbReference>
<sequence>MAKDESASQPSLFFQSHNEKGAETILLIHGACGSSHEWDEIIPLLTDKDYHVLAPDLPMHGESLSVKPFNLDTTTKAVLNIISTHAHNNTVHLVGLSLGAHIGACIAEHASPGQISSAILSGYNAFQPPKMLIPFIVTPIFLLHHTIQLFTQYQTEMEHLKTGQSSYGLISEVGRILCDPRPLGPIPVRTLVVAAQGNSLLQSDSMNATRKLYAAVDGGKEGGSRLVLNRGILHAWHVFDPVLFAFTVVQWIKGEELGKGFEDFE</sequence>
<dbReference type="OrthoDB" id="8119704at2759"/>
<proteinExistence type="predicted"/>
<dbReference type="GO" id="GO:0047372">
    <property type="term" value="F:monoacylglycerol lipase activity"/>
    <property type="evidence" value="ECO:0007669"/>
    <property type="project" value="TreeGrafter"/>
</dbReference>
<organism evidence="2 3">
    <name type="scientific">Penicillium steckii</name>
    <dbReference type="NCBI Taxonomy" id="303698"/>
    <lineage>
        <taxon>Eukaryota</taxon>
        <taxon>Fungi</taxon>
        <taxon>Dikarya</taxon>
        <taxon>Ascomycota</taxon>
        <taxon>Pezizomycotina</taxon>
        <taxon>Eurotiomycetes</taxon>
        <taxon>Eurotiomycetidae</taxon>
        <taxon>Eurotiales</taxon>
        <taxon>Aspergillaceae</taxon>
        <taxon>Penicillium</taxon>
    </lineage>
</organism>
<dbReference type="GO" id="GO:0016020">
    <property type="term" value="C:membrane"/>
    <property type="evidence" value="ECO:0007669"/>
    <property type="project" value="TreeGrafter"/>
</dbReference>
<dbReference type="GO" id="GO:0072330">
    <property type="term" value="P:monocarboxylic acid biosynthetic process"/>
    <property type="evidence" value="ECO:0007669"/>
    <property type="project" value="UniProtKB-ARBA"/>
</dbReference>
<reference evidence="3" key="1">
    <citation type="journal article" date="2017" name="Nat. Microbiol.">
        <title>Global analysis of biosynthetic gene clusters reveals vast potential of secondary metabolite production in Penicillium species.</title>
        <authorList>
            <person name="Nielsen J.C."/>
            <person name="Grijseels S."/>
            <person name="Prigent S."/>
            <person name="Ji B."/>
            <person name="Dainat J."/>
            <person name="Nielsen K.F."/>
            <person name="Frisvad J.C."/>
            <person name="Workman M."/>
            <person name="Nielsen J."/>
        </authorList>
    </citation>
    <scope>NUCLEOTIDE SEQUENCE [LARGE SCALE GENOMIC DNA]</scope>
    <source>
        <strain evidence="3">IBT 24891</strain>
    </source>
</reference>
<dbReference type="Gene3D" id="3.40.50.1820">
    <property type="entry name" value="alpha/beta hydrolase"/>
    <property type="match status" value="1"/>
</dbReference>
<dbReference type="GO" id="GO:0046464">
    <property type="term" value="P:acylglycerol catabolic process"/>
    <property type="evidence" value="ECO:0007669"/>
    <property type="project" value="TreeGrafter"/>
</dbReference>
<name>A0A1V6U0W3_9EURO</name>
<evidence type="ECO:0000259" key="1">
    <source>
        <dbReference type="Pfam" id="PF00561"/>
    </source>
</evidence>
<feature type="domain" description="AB hydrolase-1" evidence="1">
    <location>
        <begin position="24"/>
        <end position="133"/>
    </location>
</feature>
<dbReference type="InterPro" id="IPR050266">
    <property type="entry name" value="AB_hydrolase_sf"/>
</dbReference>
<evidence type="ECO:0000313" key="2">
    <source>
        <dbReference type="EMBL" id="OQE31984.1"/>
    </source>
</evidence>
<keyword evidence="3" id="KW-1185">Reference proteome</keyword>
<comment type="caution">
    <text evidence="2">The sequence shown here is derived from an EMBL/GenBank/DDBJ whole genome shotgun (WGS) entry which is preliminary data.</text>
</comment>
<accession>A0A1V6U0W3</accession>
<dbReference type="Proteomes" id="UP000191285">
    <property type="component" value="Unassembled WGS sequence"/>
</dbReference>
<dbReference type="Pfam" id="PF00561">
    <property type="entry name" value="Abhydrolase_1"/>
    <property type="match status" value="1"/>
</dbReference>
<protein>
    <recommendedName>
        <fullName evidence="1">AB hydrolase-1 domain-containing protein</fullName>
    </recommendedName>
</protein>
<gene>
    <name evidence="2" type="ORF">PENSTE_c001G07110</name>
</gene>
<dbReference type="PANTHER" id="PTHR43798">
    <property type="entry name" value="MONOACYLGLYCEROL LIPASE"/>
    <property type="match status" value="1"/>
</dbReference>
<dbReference type="InterPro" id="IPR029058">
    <property type="entry name" value="AB_hydrolase_fold"/>
</dbReference>
<evidence type="ECO:0000313" key="3">
    <source>
        <dbReference type="Proteomes" id="UP000191285"/>
    </source>
</evidence>
<dbReference type="GO" id="GO:0017000">
    <property type="term" value="P:antibiotic biosynthetic process"/>
    <property type="evidence" value="ECO:0007669"/>
    <property type="project" value="UniProtKB-ARBA"/>
</dbReference>
<dbReference type="EMBL" id="MLKD01000001">
    <property type="protein sequence ID" value="OQE31984.1"/>
    <property type="molecule type" value="Genomic_DNA"/>
</dbReference>
<dbReference type="STRING" id="303698.A0A1V6U0W3"/>
<dbReference type="AlphaFoldDB" id="A0A1V6U0W3"/>
<dbReference type="PANTHER" id="PTHR43798:SF33">
    <property type="entry name" value="HYDROLASE, PUTATIVE (AFU_ORTHOLOGUE AFUA_2G14860)-RELATED"/>
    <property type="match status" value="1"/>
</dbReference>
<dbReference type="SUPFAM" id="SSF53474">
    <property type="entry name" value="alpha/beta-Hydrolases"/>
    <property type="match status" value="1"/>
</dbReference>